<evidence type="ECO:0008006" key="4">
    <source>
        <dbReference type="Google" id="ProtNLM"/>
    </source>
</evidence>
<dbReference type="EMBL" id="MKZO01000011">
    <property type="protein sequence ID" value="OLS63768.1"/>
    <property type="molecule type" value="Genomic_DNA"/>
</dbReference>
<proteinExistence type="predicted"/>
<sequence length="307" mass="33942">MARSKAKPAEQEQLPALNGEVLTATQNAMAATLASHSDERDLLNQLLGQAQMAGAFEEFSRTVRTSKLAYVKENKLYKAIAGKKTPNGSELSGTWEEFCSMLGISVDKADMDITNLRAFGEEALESMSRMGIGYREMRQYRRLPDDQKAALIEVAQTGDKEAFVDLAEEIIAKHAKEKQELTQRLDDVNADYEAQSEVMAKKTDDLDKTRQELEKLRKRIQALPASEAVSELRLETTAVAFEAEAKIRGALREGFSKLAELGSAGGDDQRVFAAGLIRQLEITLAEVRSEFHLPAELDGTPAWMGQD</sequence>
<dbReference type="AlphaFoldDB" id="A0A1Q9R8S4"/>
<name>A0A1Q9R8S4_PSEPU</name>
<dbReference type="OrthoDB" id="8564384at2"/>
<reference evidence="2 3" key="1">
    <citation type="submission" date="2016-10" db="EMBL/GenBank/DDBJ databases">
        <title>Genome Sequence of Pseudomonas putida GM4FR.</title>
        <authorList>
            <person name="Poehlein A."/>
            <person name="Wemheuer F."/>
            <person name="Hollensteiner J."/>
            <person name="Wemheuer B."/>
        </authorList>
    </citation>
    <scope>NUCLEOTIDE SEQUENCE [LARGE SCALE GENOMIC DNA]</scope>
    <source>
        <strain evidence="2 3">GM4FR</strain>
    </source>
</reference>
<organism evidence="2 3">
    <name type="scientific">Pseudomonas putida</name>
    <name type="common">Arthrobacter siderocapsulatus</name>
    <dbReference type="NCBI Taxonomy" id="303"/>
    <lineage>
        <taxon>Bacteria</taxon>
        <taxon>Pseudomonadati</taxon>
        <taxon>Pseudomonadota</taxon>
        <taxon>Gammaproteobacteria</taxon>
        <taxon>Pseudomonadales</taxon>
        <taxon>Pseudomonadaceae</taxon>
        <taxon>Pseudomonas</taxon>
    </lineage>
</organism>
<dbReference type="Proteomes" id="UP000186736">
    <property type="component" value="Unassembled WGS sequence"/>
</dbReference>
<feature type="coiled-coil region" evidence="1">
    <location>
        <begin position="164"/>
        <end position="226"/>
    </location>
</feature>
<evidence type="ECO:0000256" key="1">
    <source>
        <dbReference type="SAM" id="Coils"/>
    </source>
</evidence>
<keyword evidence="1" id="KW-0175">Coiled coil</keyword>
<evidence type="ECO:0000313" key="2">
    <source>
        <dbReference type="EMBL" id="OLS63768.1"/>
    </source>
</evidence>
<accession>A0A1Q9R8S4</accession>
<protein>
    <recommendedName>
        <fullName evidence="4">DUF3102 domain-containing protein</fullName>
    </recommendedName>
</protein>
<comment type="caution">
    <text evidence="2">The sequence shown here is derived from an EMBL/GenBank/DDBJ whole genome shotgun (WGS) entry which is preliminary data.</text>
</comment>
<gene>
    <name evidence="2" type="ORF">PSEMO_13350</name>
</gene>
<dbReference type="RefSeq" id="WP_037061979.1">
    <property type="nucleotide sequence ID" value="NZ_MKZO01000011.1"/>
</dbReference>
<evidence type="ECO:0000313" key="3">
    <source>
        <dbReference type="Proteomes" id="UP000186736"/>
    </source>
</evidence>